<accession>A0A7C8IM46</accession>
<protein>
    <submittedName>
        <fullName evidence="1">Uncharacterized protein</fullName>
    </submittedName>
</protein>
<sequence>MNTPHDLHRISVALDTYLEDRTPCAPSTLNLQPYIFSRWRCAAEACSHINQHASTRQFTPRPDARTGRSELSFVFDRCARCGTAAHPGCTLWEVYWLKMDGQREAPKKEPFVLVLDWRKIEEEERRRAIEKEVWRDRERMLRDMGEEGE</sequence>
<dbReference type="Proteomes" id="UP000481861">
    <property type="component" value="Unassembled WGS sequence"/>
</dbReference>
<organism evidence="1 2">
    <name type="scientific">Massariosphaeria phaeospora</name>
    <dbReference type="NCBI Taxonomy" id="100035"/>
    <lineage>
        <taxon>Eukaryota</taxon>
        <taxon>Fungi</taxon>
        <taxon>Dikarya</taxon>
        <taxon>Ascomycota</taxon>
        <taxon>Pezizomycotina</taxon>
        <taxon>Dothideomycetes</taxon>
        <taxon>Pleosporomycetidae</taxon>
        <taxon>Pleosporales</taxon>
        <taxon>Pleosporales incertae sedis</taxon>
        <taxon>Massariosphaeria</taxon>
    </lineage>
</organism>
<proteinExistence type="predicted"/>
<dbReference type="EMBL" id="JAADJZ010000004">
    <property type="protein sequence ID" value="KAF2875987.1"/>
    <property type="molecule type" value="Genomic_DNA"/>
</dbReference>
<comment type="caution">
    <text evidence="1">The sequence shown here is derived from an EMBL/GenBank/DDBJ whole genome shotgun (WGS) entry which is preliminary data.</text>
</comment>
<name>A0A7C8IM46_9PLEO</name>
<dbReference type="AlphaFoldDB" id="A0A7C8IM46"/>
<keyword evidence="2" id="KW-1185">Reference proteome</keyword>
<evidence type="ECO:0000313" key="2">
    <source>
        <dbReference type="Proteomes" id="UP000481861"/>
    </source>
</evidence>
<reference evidence="1 2" key="1">
    <citation type="submission" date="2020-01" db="EMBL/GenBank/DDBJ databases">
        <authorList>
            <consortium name="DOE Joint Genome Institute"/>
            <person name="Haridas S."/>
            <person name="Albert R."/>
            <person name="Binder M."/>
            <person name="Bloem J."/>
            <person name="Labutti K."/>
            <person name="Salamov A."/>
            <person name="Andreopoulos B."/>
            <person name="Baker S.E."/>
            <person name="Barry K."/>
            <person name="Bills G."/>
            <person name="Bluhm B.H."/>
            <person name="Cannon C."/>
            <person name="Castanera R."/>
            <person name="Culley D.E."/>
            <person name="Daum C."/>
            <person name="Ezra D."/>
            <person name="Gonzalez J.B."/>
            <person name="Henrissat B."/>
            <person name="Kuo A."/>
            <person name="Liang C."/>
            <person name="Lipzen A."/>
            <person name="Lutzoni F."/>
            <person name="Magnuson J."/>
            <person name="Mondo S."/>
            <person name="Nolan M."/>
            <person name="Ohm R."/>
            <person name="Pangilinan J."/>
            <person name="Park H.-J.H."/>
            <person name="Ramirez L."/>
            <person name="Alfaro M."/>
            <person name="Sun H."/>
            <person name="Tritt A."/>
            <person name="Yoshinaga Y."/>
            <person name="Zwiers L.-H.L."/>
            <person name="Turgeon B.G."/>
            <person name="Goodwin S.B."/>
            <person name="Spatafora J.W."/>
            <person name="Crous P.W."/>
            <person name="Grigoriev I.V."/>
        </authorList>
    </citation>
    <scope>NUCLEOTIDE SEQUENCE [LARGE SCALE GENOMIC DNA]</scope>
    <source>
        <strain evidence="1 2">CBS 611.86</strain>
    </source>
</reference>
<gene>
    <name evidence="1" type="ORF">BDV95DRAFT_603367</name>
</gene>
<evidence type="ECO:0000313" key="1">
    <source>
        <dbReference type="EMBL" id="KAF2875987.1"/>
    </source>
</evidence>